<comment type="caution">
    <text evidence="2">The sequence shown here is derived from an EMBL/GenBank/DDBJ whole genome shotgun (WGS) entry which is preliminary data.</text>
</comment>
<reference evidence="2 3" key="1">
    <citation type="submission" date="2017-03" db="EMBL/GenBank/DDBJ databases">
        <title>Lifting the veil on microbial sulfur biogeochemistry in mining wastewaters.</title>
        <authorList>
            <person name="Kantor R.S."/>
            <person name="Colenbrander Nelson T."/>
            <person name="Marshall S."/>
            <person name="Bennett D."/>
            <person name="Apte S."/>
            <person name="Camacho D."/>
            <person name="Thomas B.C."/>
            <person name="Warren L.A."/>
            <person name="Banfield J.F."/>
        </authorList>
    </citation>
    <scope>NUCLEOTIDE SEQUENCE [LARGE SCALE GENOMIC DNA]</scope>
    <source>
        <strain evidence="2">32-68-21</strain>
    </source>
</reference>
<gene>
    <name evidence="2" type="ORF">B7Y86_03545</name>
</gene>
<accession>A0A258HNB1</accession>
<dbReference type="InterPro" id="IPR041486">
    <property type="entry name" value="ThsA_STALD"/>
</dbReference>
<evidence type="ECO:0000313" key="3">
    <source>
        <dbReference type="Proteomes" id="UP000216147"/>
    </source>
</evidence>
<dbReference type="InterPro" id="IPR029035">
    <property type="entry name" value="DHS-like_NAD/FAD-binding_dom"/>
</dbReference>
<proteinExistence type="predicted"/>
<organism evidence="2 3">
    <name type="scientific">Brevundimonas subvibrioides</name>
    <dbReference type="NCBI Taxonomy" id="74313"/>
    <lineage>
        <taxon>Bacteria</taxon>
        <taxon>Pseudomonadati</taxon>
        <taxon>Pseudomonadota</taxon>
        <taxon>Alphaproteobacteria</taxon>
        <taxon>Caulobacterales</taxon>
        <taxon>Caulobacteraceae</taxon>
        <taxon>Brevundimonas</taxon>
    </lineage>
</organism>
<feature type="domain" description="NAD(+) hydrolase ThsA Sir2/TIR-associating SLOG" evidence="1">
    <location>
        <begin position="266"/>
        <end position="476"/>
    </location>
</feature>
<dbReference type="Proteomes" id="UP000216147">
    <property type="component" value="Unassembled WGS sequence"/>
</dbReference>
<sequence>MASAAEKRFLSDYASALGDDQAALFVGAGVSQAAGYPSWRDLLADIGEELSVRSKDIQDLAALAQWSIQESGSRNRVRDVIRREIGPNRPLTATNRILARLPTRSYWTTNYDKLIERSFDEISRPYDVISSAADLSTRASPGAARIFKMHGTVDQLADVVISTDDYELFRKSRGPFLPLLQAQMTSMSMLFVGMSLTDPNVKHVLALIRESFSDNPPDHFALVKPPRASDFDDRAEFASRLRQHELWARDLRRYGLTAVELDDYAEIPNLLNALERQVALQRVWISGSWPVENFGDDGSKAYAVARGIGDAMGRSGLKLIHGLGLVVGSAALTGFLEALQDSGGWDLDRRLLTRPFPQPLGADQPDRQKWTALRKELARLAGVAVFIGGVKFSDGRAMVAEGVQEEYRLAKAAGAYLLPIGATGGAAAKIAHELIGSDIPSRGKAAQRPSNEELKALADMDASHSELIERAVTLIRRATHAG</sequence>
<dbReference type="EMBL" id="NCEQ01000003">
    <property type="protein sequence ID" value="OYX58094.1"/>
    <property type="molecule type" value="Genomic_DNA"/>
</dbReference>
<evidence type="ECO:0000313" key="2">
    <source>
        <dbReference type="EMBL" id="OYX58094.1"/>
    </source>
</evidence>
<dbReference type="Pfam" id="PF18185">
    <property type="entry name" value="STALD"/>
    <property type="match status" value="1"/>
</dbReference>
<dbReference type="SUPFAM" id="SSF52467">
    <property type="entry name" value="DHS-like NAD/FAD-binding domain"/>
    <property type="match status" value="1"/>
</dbReference>
<protein>
    <submittedName>
        <fullName evidence="2">SIR2 family protein</fullName>
    </submittedName>
</protein>
<dbReference type="Pfam" id="PF13289">
    <property type="entry name" value="SIR2_2"/>
    <property type="match status" value="1"/>
</dbReference>
<name>A0A258HNB1_9CAUL</name>
<dbReference type="AlphaFoldDB" id="A0A258HNB1"/>
<evidence type="ECO:0000259" key="1">
    <source>
        <dbReference type="Pfam" id="PF18185"/>
    </source>
</evidence>